<reference evidence="3 4" key="1">
    <citation type="submission" date="2018-10" db="EMBL/GenBank/DDBJ databases">
        <title>A high-quality apple genome assembly.</title>
        <authorList>
            <person name="Hu J."/>
        </authorList>
    </citation>
    <scope>NUCLEOTIDE SEQUENCE [LARGE SCALE GENOMIC DNA]</scope>
    <source>
        <strain evidence="4">cv. HFTH1</strain>
        <tissue evidence="3">Young leaf</tissue>
    </source>
</reference>
<proteinExistence type="inferred from homology"/>
<dbReference type="EMBL" id="RDQH01000329">
    <property type="protein sequence ID" value="RXI04194.1"/>
    <property type="molecule type" value="Genomic_DNA"/>
</dbReference>
<dbReference type="SUPFAM" id="SSF51445">
    <property type="entry name" value="(Trans)glycosidases"/>
    <property type="match status" value="1"/>
</dbReference>
<name>A0A498KCV1_MALDO</name>
<dbReference type="STRING" id="3750.A0A498KCV1"/>
<evidence type="ECO:0000256" key="2">
    <source>
        <dbReference type="SAM" id="SignalP"/>
    </source>
</evidence>
<dbReference type="GO" id="GO:0004553">
    <property type="term" value="F:hydrolase activity, hydrolyzing O-glycosyl compounds"/>
    <property type="evidence" value="ECO:0007669"/>
    <property type="project" value="InterPro"/>
</dbReference>
<accession>A0A498KCV1</accession>
<protein>
    <recommendedName>
        <fullName evidence="5">Beta-glucosidase</fullName>
    </recommendedName>
</protein>
<dbReference type="InterPro" id="IPR001360">
    <property type="entry name" value="Glyco_hydro_1"/>
</dbReference>
<comment type="similarity">
    <text evidence="1">Belongs to the glycosyl hydrolase 1 family.</text>
</comment>
<feature type="chain" id="PRO_5019850842" description="Beta-glucosidase" evidence="2">
    <location>
        <begin position="22"/>
        <end position="132"/>
    </location>
</feature>
<dbReference type="Gene3D" id="3.20.20.80">
    <property type="entry name" value="Glycosidases"/>
    <property type="match status" value="1"/>
</dbReference>
<keyword evidence="2" id="KW-0732">Signal</keyword>
<evidence type="ECO:0000313" key="4">
    <source>
        <dbReference type="Proteomes" id="UP000290289"/>
    </source>
</evidence>
<comment type="caution">
    <text evidence="3">The sequence shown here is derived from an EMBL/GenBank/DDBJ whole genome shotgun (WGS) entry which is preliminary data.</text>
</comment>
<dbReference type="Proteomes" id="UP000290289">
    <property type="component" value="Chromosome 3"/>
</dbReference>
<evidence type="ECO:0008006" key="5">
    <source>
        <dbReference type="Google" id="ProtNLM"/>
    </source>
</evidence>
<sequence length="132" mass="14724">MAMRLQSLLLGVLLLTGFAAGDSKTTAVIPSRYSSASLNRSSFPSGFVFGSASASYQVHGMKVVKDHAHTHVHIYILRVTCYIIERVAFIDHAQTASSWLVVYPKGIREILLYAKHKYNNPLIYITENGNYF</sequence>
<keyword evidence="4" id="KW-1185">Reference proteome</keyword>
<dbReference type="InterPro" id="IPR017853">
    <property type="entry name" value="GH"/>
</dbReference>
<dbReference type="Pfam" id="PF00232">
    <property type="entry name" value="Glyco_hydro_1"/>
    <property type="match status" value="1"/>
</dbReference>
<evidence type="ECO:0000313" key="3">
    <source>
        <dbReference type="EMBL" id="RXI04194.1"/>
    </source>
</evidence>
<organism evidence="3 4">
    <name type="scientific">Malus domestica</name>
    <name type="common">Apple</name>
    <name type="synonym">Pyrus malus</name>
    <dbReference type="NCBI Taxonomy" id="3750"/>
    <lineage>
        <taxon>Eukaryota</taxon>
        <taxon>Viridiplantae</taxon>
        <taxon>Streptophyta</taxon>
        <taxon>Embryophyta</taxon>
        <taxon>Tracheophyta</taxon>
        <taxon>Spermatophyta</taxon>
        <taxon>Magnoliopsida</taxon>
        <taxon>eudicotyledons</taxon>
        <taxon>Gunneridae</taxon>
        <taxon>Pentapetalae</taxon>
        <taxon>rosids</taxon>
        <taxon>fabids</taxon>
        <taxon>Rosales</taxon>
        <taxon>Rosaceae</taxon>
        <taxon>Amygdaloideae</taxon>
        <taxon>Maleae</taxon>
        <taxon>Malus</taxon>
    </lineage>
</organism>
<feature type="signal peptide" evidence="2">
    <location>
        <begin position="1"/>
        <end position="21"/>
    </location>
</feature>
<dbReference type="AlphaFoldDB" id="A0A498KCV1"/>
<dbReference type="GO" id="GO:0005975">
    <property type="term" value="P:carbohydrate metabolic process"/>
    <property type="evidence" value="ECO:0007669"/>
    <property type="project" value="InterPro"/>
</dbReference>
<gene>
    <name evidence="3" type="ORF">DVH24_038468</name>
</gene>
<evidence type="ECO:0000256" key="1">
    <source>
        <dbReference type="ARBA" id="ARBA00010838"/>
    </source>
</evidence>